<feature type="transmembrane region" description="Helical" evidence="7">
    <location>
        <begin position="132"/>
        <end position="148"/>
    </location>
</feature>
<dbReference type="GO" id="GO:0005886">
    <property type="term" value="C:plasma membrane"/>
    <property type="evidence" value="ECO:0007669"/>
    <property type="project" value="UniProtKB-SubCell"/>
</dbReference>
<dbReference type="PANTHER" id="PTHR30509">
    <property type="entry name" value="P-HYDROXYBENZOIC ACID EFFLUX PUMP SUBUNIT-RELATED"/>
    <property type="match status" value="1"/>
</dbReference>
<feature type="transmembrane region" description="Helical" evidence="7">
    <location>
        <begin position="83"/>
        <end position="100"/>
    </location>
</feature>
<evidence type="ECO:0000256" key="2">
    <source>
        <dbReference type="ARBA" id="ARBA00022475"/>
    </source>
</evidence>
<dbReference type="KEGG" id="cce:Ccel_2655"/>
<dbReference type="Pfam" id="PF13515">
    <property type="entry name" value="FUSC_2"/>
    <property type="match status" value="1"/>
</dbReference>
<feature type="transmembrane region" description="Helical" evidence="7">
    <location>
        <begin position="106"/>
        <end position="125"/>
    </location>
</feature>
<evidence type="ECO:0000256" key="3">
    <source>
        <dbReference type="ARBA" id="ARBA00022692"/>
    </source>
</evidence>
<dbReference type="PANTHER" id="PTHR30509:SF9">
    <property type="entry name" value="MULTIDRUG RESISTANCE PROTEIN MDTO"/>
    <property type="match status" value="1"/>
</dbReference>
<feature type="transmembrane region" description="Helical" evidence="7">
    <location>
        <begin position="376"/>
        <end position="395"/>
    </location>
</feature>
<dbReference type="STRING" id="394503.Ccel_2655"/>
<evidence type="ECO:0000256" key="4">
    <source>
        <dbReference type="ARBA" id="ARBA00022989"/>
    </source>
</evidence>
<feature type="transmembrane region" description="Helical" evidence="7">
    <location>
        <begin position="154"/>
        <end position="175"/>
    </location>
</feature>
<dbReference type="eggNOG" id="COG1289">
    <property type="taxonomic scope" value="Bacteria"/>
</dbReference>
<sequence>MKNDKNSSVNYKRNLQFMIKQLFELRKGPTPWGKAFCAGLCAGLPVLIGILMGNFELGLLGGIGGFTYLYVFNETYVSRMKKIFLVAVTISFLVGLGTIVAPYHWLVILIIGLIGFMATFIFGVLKVPGPAAIFFILSFTITTSMPINPSQAPLRFLVVLASGLFAWALSMVGWVKNPHKSEIKAVEDVYLSLGGFCGAIGSEDMNNKRQMVIEALRRGEETLSSGYVSKKNKMEFNRLVLLNQYADDLFIELIEVSFYSSSKVPQEITDRIRELYKNIRLKDGEVDKIDLKRLSKESAGEYTKLLDSIYDIEKLMNMHLDGIESEVSKAVRPSRRMKLIKALDMDFIVFVNSVRYGVVLSISAIVAFCFPFTRPYWIPLSCAAVMFGTTIMSTFNRAVLRCFGTIVGVLIATCILSLHPAGIIVAIINMILTMITELVVVRNYALVAMFITPNALILAEAATKNSNPSQFITGRVTDIIVGSMIGLIGTYIIGRKSASSRLPGLITKLIRSQSRAIVRLEANKKNNNIQDIQWIKEKMEINLGNLKLAYNTALGEIPRNQEKLEFMWPAIASLEHISYLIGKNIEGREYIRLSDQELAQILMVLEKIATAVEQKHVLKDIRTLDIDDIPKICKEVNNLQEILSMKNMFI</sequence>
<keyword evidence="3 7" id="KW-0812">Transmembrane</keyword>
<dbReference type="EMBL" id="CP001348">
    <property type="protein sequence ID" value="ACL76979.1"/>
    <property type="molecule type" value="Genomic_DNA"/>
</dbReference>
<evidence type="ECO:0000256" key="5">
    <source>
        <dbReference type="ARBA" id="ARBA00023136"/>
    </source>
</evidence>
<keyword evidence="2" id="KW-1003">Cell membrane</keyword>
<feature type="transmembrane region" description="Helical" evidence="7">
    <location>
        <begin position="347"/>
        <end position="370"/>
    </location>
</feature>
<gene>
    <name evidence="9" type="ordered locus">Ccel_2655</name>
</gene>
<dbReference type="Proteomes" id="UP000001349">
    <property type="component" value="Chromosome"/>
</dbReference>
<feature type="transmembrane region" description="Helical" evidence="7">
    <location>
        <begin position="46"/>
        <end position="71"/>
    </location>
</feature>
<keyword evidence="5 7" id="KW-0472">Membrane</keyword>
<organism evidence="9 10">
    <name type="scientific">Ruminiclostridium cellulolyticum (strain ATCC 35319 / DSM 5812 / JCM 6584 / H10)</name>
    <name type="common">Clostridium cellulolyticum</name>
    <dbReference type="NCBI Taxonomy" id="394503"/>
    <lineage>
        <taxon>Bacteria</taxon>
        <taxon>Bacillati</taxon>
        <taxon>Bacillota</taxon>
        <taxon>Clostridia</taxon>
        <taxon>Eubacteriales</taxon>
        <taxon>Oscillospiraceae</taxon>
        <taxon>Ruminiclostridium</taxon>
    </lineage>
</organism>
<evidence type="ECO:0000313" key="9">
    <source>
        <dbReference type="EMBL" id="ACL76979.1"/>
    </source>
</evidence>
<keyword evidence="10" id="KW-1185">Reference proteome</keyword>
<evidence type="ECO:0000259" key="8">
    <source>
        <dbReference type="Pfam" id="PF13515"/>
    </source>
</evidence>
<reference evidence="9 10" key="1">
    <citation type="submission" date="2009-01" db="EMBL/GenBank/DDBJ databases">
        <title>Complete sequence of Clostridium cellulolyticum H10.</title>
        <authorList>
            <consortium name="US DOE Joint Genome Institute"/>
            <person name="Lucas S."/>
            <person name="Copeland A."/>
            <person name="Lapidus A."/>
            <person name="Glavina del Rio T."/>
            <person name="Dalin E."/>
            <person name="Tice H."/>
            <person name="Bruce D."/>
            <person name="Goodwin L."/>
            <person name="Pitluck S."/>
            <person name="Chertkov O."/>
            <person name="Saunders E."/>
            <person name="Brettin T."/>
            <person name="Detter J.C."/>
            <person name="Han C."/>
            <person name="Larimer F."/>
            <person name="Land M."/>
            <person name="Hauser L."/>
            <person name="Kyrpides N."/>
            <person name="Ivanova N."/>
            <person name="Zhou J."/>
            <person name="Richardson P."/>
        </authorList>
    </citation>
    <scope>NUCLEOTIDE SEQUENCE [LARGE SCALE GENOMIC DNA]</scope>
    <source>
        <strain evidence="10">ATCC 35319 / DSM 5812 / JCM 6584 / H10</strain>
    </source>
</reference>
<dbReference type="HOGENOM" id="CLU_028099_0_0_9"/>
<feature type="domain" description="Integral membrane bound transporter" evidence="8">
    <location>
        <begin position="363"/>
        <end position="488"/>
    </location>
</feature>
<evidence type="ECO:0000256" key="7">
    <source>
        <dbReference type="SAM" id="Phobius"/>
    </source>
</evidence>
<feature type="transmembrane region" description="Helical" evidence="7">
    <location>
        <begin position="444"/>
        <end position="463"/>
    </location>
</feature>
<evidence type="ECO:0000256" key="6">
    <source>
        <dbReference type="ARBA" id="ARBA00043993"/>
    </source>
</evidence>
<proteinExistence type="inferred from homology"/>
<evidence type="ECO:0000313" key="10">
    <source>
        <dbReference type="Proteomes" id="UP000001349"/>
    </source>
</evidence>
<comment type="similarity">
    <text evidence="6">Belongs to the YccS/YhfK family.</text>
</comment>
<evidence type="ECO:0000256" key="1">
    <source>
        <dbReference type="ARBA" id="ARBA00004651"/>
    </source>
</evidence>
<dbReference type="InterPro" id="IPR049453">
    <property type="entry name" value="Memb_transporter_dom"/>
</dbReference>
<name>B8I6Y7_RUMCH</name>
<feature type="transmembrane region" description="Helical" evidence="7">
    <location>
        <begin position="407"/>
        <end position="432"/>
    </location>
</feature>
<protein>
    <recommendedName>
        <fullName evidence="8">Integral membrane bound transporter domain-containing protein</fullName>
    </recommendedName>
</protein>
<comment type="subcellular location">
    <subcellularLocation>
        <location evidence="1">Cell membrane</location>
        <topology evidence="1">Multi-pass membrane protein</topology>
    </subcellularLocation>
</comment>
<accession>B8I6Y7</accession>
<keyword evidence="4 7" id="KW-1133">Transmembrane helix</keyword>
<feature type="transmembrane region" description="Helical" evidence="7">
    <location>
        <begin position="475"/>
        <end position="494"/>
    </location>
</feature>
<dbReference type="AlphaFoldDB" id="B8I6Y7"/>